<name>A0A4R1G5L2_9PAST</name>
<dbReference type="Gene3D" id="3.10.129.10">
    <property type="entry name" value="Hotdog Thioesterase"/>
    <property type="match status" value="1"/>
</dbReference>
<proteinExistence type="predicted"/>
<dbReference type="RefSeq" id="WP_132688740.1">
    <property type="nucleotide sequence ID" value="NZ_SMFT01000001.1"/>
</dbReference>
<sequence length="155" mass="17061">MIDLTCPITHIAPLIPHSGEMILLDRILDFSEDHLIAEAEIRPDHILLKNNQLTALAGAEIMAQGIAAWGGCKAILANRPIGLGFWLGSRKLTLHRDYIAIGTLLKIQIKMSIEDSTGFGVFDCQLIDQSNDEVIIEGILNVLSPPQPERETQND</sequence>
<dbReference type="InterPro" id="IPR029069">
    <property type="entry name" value="HotDog_dom_sf"/>
</dbReference>
<dbReference type="EMBL" id="SMFT01000001">
    <property type="protein sequence ID" value="TCK01853.1"/>
    <property type="molecule type" value="Genomic_DNA"/>
</dbReference>
<keyword evidence="2" id="KW-1185">Reference proteome</keyword>
<dbReference type="Pfam" id="PF22817">
    <property type="entry name" value="ApeP-like"/>
    <property type="match status" value="1"/>
</dbReference>
<reference evidence="1 2" key="1">
    <citation type="submission" date="2019-03" db="EMBL/GenBank/DDBJ databases">
        <title>Genomic Encyclopedia of Type Strains, Phase IV (KMG-IV): sequencing the most valuable type-strain genomes for metagenomic binning, comparative biology and taxonomic classification.</title>
        <authorList>
            <person name="Goeker M."/>
        </authorList>
    </citation>
    <scope>NUCLEOTIDE SEQUENCE [LARGE SCALE GENOMIC DNA]</scope>
    <source>
        <strain evidence="1 2">DSM 15534</strain>
    </source>
</reference>
<evidence type="ECO:0000313" key="2">
    <source>
        <dbReference type="Proteomes" id="UP000294702"/>
    </source>
</evidence>
<dbReference type="InterPro" id="IPR016776">
    <property type="entry name" value="ApeP-like_dehydratase"/>
</dbReference>
<dbReference type="OrthoDB" id="9800188at2"/>
<organism evidence="1 2">
    <name type="scientific">Volucribacter psittacicida</name>
    <dbReference type="NCBI Taxonomy" id="203482"/>
    <lineage>
        <taxon>Bacteria</taxon>
        <taxon>Pseudomonadati</taxon>
        <taxon>Pseudomonadota</taxon>
        <taxon>Gammaproteobacteria</taxon>
        <taxon>Pasteurellales</taxon>
        <taxon>Pasteurellaceae</taxon>
        <taxon>Volucribacter</taxon>
    </lineage>
</organism>
<protein>
    <submittedName>
        <fullName evidence="1">Putative hotdog family 3-hydroxylacyl-ACP dehydratase</fullName>
    </submittedName>
</protein>
<dbReference type="AlphaFoldDB" id="A0A4R1G5L2"/>
<evidence type="ECO:0000313" key="1">
    <source>
        <dbReference type="EMBL" id="TCK01853.1"/>
    </source>
</evidence>
<gene>
    <name evidence="1" type="ORF">EV694_0487</name>
</gene>
<dbReference type="Proteomes" id="UP000294702">
    <property type="component" value="Unassembled WGS sequence"/>
</dbReference>
<dbReference type="PIRSF" id="PIRSF020565">
    <property type="entry name" value="3Ho_Ac_ACP_DH_prd"/>
    <property type="match status" value="1"/>
</dbReference>
<accession>A0A4R1G5L2</accession>
<dbReference type="SUPFAM" id="SSF54637">
    <property type="entry name" value="Thioesterase/thiol ester dehydrase-isomerase"/>
    <property type="match status" value="1"/>
</dbReference>
<comment type="caution">
    <text evidence="1">The sequence shown here is derived from an EMBL/GenBank/DDBJ whole genome shotgun (WGS) entry which is preliminary data.</text>
</comment>